<feature type="transmembrane region" description="Helical" evidence="1">
    <location>
        <begin position="13"/>
        <end position="30"/>
    </location>
</feature>
<sequence length="162" mass="18182">MLTYEQRDAVADAVFPTLALIALFHIGQALAHKRWPLFGFGLAGAVYGMFTAYGLRYLDILWPHWHRLGLDYSTHTAVVLVTVTLITLMTQKQRWVWPLIAGAYAGLMLYQAYHPLIDIVTTTLVVGFFFWPPVFFLYRWQATPPSAKANGQKPPGSVAGLT</sequence>
<dbReference type="Proteomes" id="UP000664417">
    <property type="component" value="Unassembled WGS sequence"/>
</dbReference>
<dbReference type="EMBL" id="JAFREP010000006">
    <property type="protein sequence ID" value="MBO1318574.1"/>
    <property type="molecule type" value="Genomic_DNA"/>
</dbReference>
<keyword evidence="1" id="KW-0812">Transmembrane</keyword>
<name>A0A8J7U189_9BACT</name>
<reference evidence="2" key="1">
    <citation type="submission" date="2021-03" db="EMBL/GenBank/DDBJ databases">
        <authorList>
            <person name="Wang G."/>
        </authorList>
    </citation>
    <scope>NUCLEOTIDE SEQUENCE</scope>
    <source>
        <strain evidence="2">KCTC 12899</strain>
    </source>
</reference>
<organism evidence="2 4">
    <name type="scientific">Acanthopleuribacter pedis</name>
    <dbReference type="NCBI Taxonomy" id="442870"/>
    <lineage>
        <taxon>Bacteria</taxon>
        <taxon>Pseudomonadati</taxon>
        <taxon>Acidobacteriota</taxon>
        <taxon>Holophagae</taxon>
        <taxon>Acanthopleuribacterales</taxon>
        <taxon>Acanthopleuribacteraceae</taxon>
        <taxon>Acanthopleuribacter</taxon>
    </lineage>
</organism>
<evidence type="ECO:0000313" key="2">
    <source>
        <dbReference type="EMBL" id="MBO1317267.1"/>
    </source>
</evidence>
<keyword evidence="1" id="KW-1133">Transmembrane helix</keyword>
<dbReference type="EMBL" id="JAFREP010000002">
    <property type="protein sequence ID" value="MBO1317267.1"/>
    <property type="molecule type" value="Genomic_DNA"/>
</dbReference>
<feature type="transmembrane region" description="Helical" evidence="1">
    <location>
        <begin position="37"/>
        <end position="58"/>
    </location>
</feature>
<protein>
    <submittedName>
        <fullName evidence="2">Uncharacterized protein</fullName>
    </submittedName>
</protein>
<accession>A0A8J7U189</accession>
<dbReference type="RefSeq" id="WP_207856504.1">
    <property type="nucleotide sequence ID" value="NZ_JAFREP010000002.1"/>
</dbReference>
<evidence type="ECO:0000313" key="4">
    <source>
        <dbReference type="Proteomes" id="UP000664417"/>
    </source>
</evidence>
<feature type="transmembrane region" description="Helical" evidence="1">
    <location>
        <begin position="70"/>
        <end position="88"/>
    </location>
</feature>
<comment type="caution">
    <text evidence="2">The sequence shown here is derived from an EMBL/GenBank/DDBJ whole genome shotgun (WGS) entry which is preliminary data.</text>
</comment>
<gene>
    <name evidence="2" type="ORF">J3U88_02260</name>
    <name evidence="3" type="ORF">J3U88_08900</name>
</gene>
<dbReference type="AlphaFoldDB" id="A0A8J7U189"/>
<proteinExistence type="predicted"/>
<evidence type="ECO:0000313" key="3">
    <source>
        <dbReference type="EMBL" id="MBO1318574.1"/>
    </source>
</evidence>
<feature type="transmembrane region" description="Helical" evidence="1">
    <location>
        <begin position="95"/>
        <end position="113"/>
    </location>
</feature>
<keyword evidence="1" id="KW-0472">Membrane</keyword>
<keyword evidence="4" id="KW-1185">Reference proteome</keyword>
<evidence type="ECO:0000256" key="1">
    <source>
        <dbReference type="SAM" id="Phobius"/>
    </source>
</evidence>
<feature type="transmembrane region" description="Helical" evidence="1">
    <location>
        <begin position="119"/>
        <end position="138"/>
    </location>
</feature>